<reference evidence="1" key="1">
    <citation type="submission" date="2014-11" db="EMBL/GenBank/DDBJ databases">
        <authorList>
            <person name="Amaro Gonzalez C."/>
        </authorList>
    </citation>
    <scope>NUCLEOTIDE SEQUENCE</scope>
</reference>
<proteinExistence type="predicted"/>
<dbReference type="AlphaFoldDB" id="A0A0E9TB36"/>
<evidence type="ECO:0000313" key="1">
    <source>
        <dbReference type="EMBL" id="JAH49923.1"/>
    </source>
</evidence>
<name>A0A0E9TB36_ANGAN</name>
<reference evidence="1" key="2">
    <citation type="journal article" date="2015" name="Fish Shellfish Immunol.">
        <title>Early steps in the European eel (Anguilla anguilla)-Vibrio vulnificus interaction in the gills: Role of the RtxA13 toxin.</title>
        <authorList>
            <person name="Callol A."/>
            <person name="Pajuelo D."/>
            <person name="Ebbesson L."/>
            <person name="Teles M."/>
            <person name="MacKenzie S."/>
            <person name="Amaro C."/>
        </authorList>
    </citation>
    <scope>NUCLEOTIDE SEQUENCE</scope>
</reference>
<organism evidence="1">
    <name type="scientific">Anguilla anguilla</name>
    <name type="common">European freshwater eel</name>
    <name type="synonym">Muraena anguilla</name>
    <dbReference type="NCBI Taxonomy" id="7936"/>
    <lineage>
        <taxon>Eukaryota</taxon>
        <taxon>Metazoa</taxon>
        <taxon>Chordata</taxon>
        <taxon>Craniata</taxon>
        <taxon>Vertebrata</taxon>
        <taxon>Euteleostomi</taxon>
        <taxon>Actinopterygii</taxon>
        <taxon>Neopterygii</taxon>
        <taxon>Teleostei</taxon>
        <taxon>Anguilliformes</taxon>
        <taxon>Anguillidae</taxon>
        <taxon>Anguilla</taxon>
    </lineage>
</organism>
<sequence length="29" mass="3368">MLLTKSDTEIALLQENLLQWRIFGPGRHS</sequence>
<protein>
    <submittedName>
        <fullName evidence="1">Uncharacterized protein</fullName>
    </submittedName>
</protein>
<dbReference type="EMBL" id="GBXM01058654">
    <property type="protein sequence ID" value="JAH49923.1"/>
    <property type="molecule type" value="Transcribed_RNA"/>
</dbReference>
<accession>A0A0E9TB36</accession>